<accession>A0A0A5FXH7</accession>
<proteinExistence type="predicted"/>
<protein>
    <submittedName>
        <fullName evidence="2">Uncharacterized protein</fullName>
    </submittedName>
</protein>
<dbReference type="STRING" id="1385511.GCA_000425225_02138"/>
<dbReference type="RefSeq" id="WP_051255254.1">
    <property type="nucleotide sequence ID" value="NZ_AVPF01000101.1"/>
</dbReference>
<evidence type="ECO:0000256" key="1">
    <source>
        <dbReference type="SAM" id="MobiDB-lite"/>
    </source>
</evidence>
<evidence type="ECO:0000313" key="2">
    <source>
        <dbReference type="EMBL" id="KGX83518.1"/>
    </source>
</evidence>
<comment type="caution">
    <text evidence="2">The sequence shown here is derived from an EMBL/GenBank/DDBJ whole genome shotgun (WGS) entry which is preliminary data.</text>
</comment>
<name>A0A0A5FXH7_9BACI</name>
<gene>
    <name evidence="2" type="ORF">N783_02775</name>
</gene>
<organism evidence="2 3">
    <name type="scientific">Pontibacillus marinus BH030004 = DSM 16465</name>
    <dbReference type="NCBI Taxonomy" id="1385511"/>
    <lineage>
        <taxon>Bacteria</taxon>
        <taxon>Bacillati</taxon>
        <taxon>Bacillota</taxon>
        <taxon>Bacilli</taxon>
        <taxon>Bacillales</taxon>
        <taxon>Bacillaceae</taxon>
        <taxon>Pontibacillus</taxon>
    </lineage>
</organism>
<dbReference type="OrthoDB" id="2628646at2"/>
<reference evidence="2 3" key="1">
    <citation type="submission" date="2013-08" db="EMBL/GenBank/DDBJ databases">
        <authorList>
            <person name="Huang J."/>
            <person name="Wang G."/>
        </authorList>
    </citation>
    <scope>NUCLEOTIDE SEQUENCE [LARGE SCALE GENOMIC DNA]</scope>
    <source>
        <strain evidence="2 3">BH030004</strain>
    </source>
</reference>
<sequence length="148" mass="17185">MQHGNYGMQNPYGNPSHGNMGYGGQMNNPMMNMPQQMPQGYGKNDMKDQLNGYKHYFIILEMKDGQQYEGIVEDIDAENVYVLMPVGDEDDDESPDQRQWGYGGGFGPGYGWGGGYGGGYGYPRRFRRFRRYRFPFFGIGRWFFPFFW</sequence>
<dbReference type="Proteomes" id="UP000030403">
    <property type="component" value="Unassembled WGS sequence"/>
</dbReference>
<feature type="region of interest" description="Disordered" evidence="1">
    <location>
        <begin position="1"/>
        <end position="25"/>
    </location>
</feature>
<dbReference type="AlphaFoldDB" id="A0A0A5FXH7"/>
<dbReference type="EMBL" id="AVPF01000101">
    <property type="protein sequence ID" value="KGX83518.1"/>
    <property type="molecule type" value="Genomic_DNA"/>
</dbReference>
<evidence type="ECO:0000313" key="3">
    <source>
        <dbReference type="Proteomes" id="UP000030403"/>
    </source>
</evidence>
<feature type="compositionally biased region" description="Polar residues" evidence="1">
    <location>
        <begin position="7"/>
        <end position="17"/>
    </location>
</feature>
<keyword evidence="3" id="KW-1185">Reference proteome</keyword>
<dbReference type="eggNOG" id="ENOG5032S6I">
    <property type="taxonomic scope" value="Bacteria"/>
</dbReference>